<evidence type="ECO:0000259" key="15">
    <source>
        <dbReference type="Pfam" id="PF05173"/>
    </source>
</evidence>
<dbReference type="GO" id="GO:0016726">
    <property type="term" value="F:oxidoreductase activity, acting on CH or CH2 groups, NAD or NADP as acceptor"/>
    <property type="evidence" value="ECO:0007669"/>
    <property type="project" value="UniProtKB-UniRule"/>
</dbReference>
<dbReference type="PROSITE" id="PS01298">
    <property type="entry name" value="DAPB"/>
    <property type="match status" value="1"/>
</dbReference>
<dbReference type="PIRSF" id="PIRSF000161">
    <property type="entry name" value="DHPR"/>
    <property type="match status" value="1"/>
</dbReference>
<feature type="binding site" evidence="13">
    <location>
        <begin position="97"/>
        <end position="99"/>
    </location>
    <ligand>
        <name>NAD(+)</name>
        <dbReference type="ChEBI" id="CHEBI:57540"/>
    </ligand>
</feature>
<dbReference type="Gene3D" id="3.40.50.720">
    <property type="entry name" value="NAD(P)-binding Rossmann-like Domain"/>
    <property type="match status" value="1"/>
</dbReference>
<feature type="domain" description="Dihydrodipicolinate reductase N-terminal" evidence="14">
    <location>
        <begin position="5"/>
        <end position="126"/>
    </location>
</feature>
<gene>
    <name evidence="13 16" type="primary">dapB</name>
    <name evidence="16" type="ORF">C7B46_07095</name>
</gene>
<proteinExistence type="inferred from homology"/>
<feature type="binding site" evidence="13">
    <location>
        <position position="154"/>
    </location>
    <ligand>
        <name>(S)-2,3,4,5-tetrahydrodipicolinate</name>
        <dbReference type="ChEBI" id="CHEBI:16845"/>
    </ligand>
</feature>
<keyword evidence="2 13" id="KW-0963">Cytoplasm</keyword>
<feature type="active site" description="Proton donor/acceptor" evidence="13">
    <location>
        <position position="153"/>
    </location>
</feature>
<comment type="catalytic activity">
    <reaction evidence="11 13">
        <text>(S)-2,3,4,5-tetrahydrodipicolinate + NADP(+) + H2O = (2S,4S)-4-hydroxy-2,3,4,5-tetrahydrodipicolinate + NADPH + H(+)</text>
        <dbReference type="Rhea" id="RHEA:35331"/>
        <dbReference type="ChEBI" id="CHEBI:15377"/>
        <dbReference type="ChEBI" id="CHEBI:15378"/>
        <dbReference type="ChEBI" id="CHEBI:16845"/>
        <dbReference type="ChEBI" id="CHEBI:57783"/>
        <dbReference type="ChEBI" id="CHEBI:58349"/>
        <dbReference type="ChEBI" id="CHEBI:67139"/>
        <dbReference type="EC" id="1.17.1.8"/>
    </reaction>
</comment>
<dbReference type="EMBL" id="PXYW01000013">
    <property type="protein sequence ID" value="PSR34023.1"/>
    <property type="molecule type" value="Genomic_DNA"/>
</dbReference>
<dbReference type="InterPro" id="IPR022664">
    <property type="entry name" value="DapB_N_CS"/>
</dbReference>
<protein>
    <recommendedName>
        <fullName evidence="10 13">4-hydroxy-tetrahydrodipicolinate reductase</fullName>
        <shortName evidence="13">HTPA reductase</shortName>
        <ecNumber evidence="10 13">1.17.1.8</ecNumber>
    </recommendedName>
</protein>
<evidence type="ECO:0000256" key="9">
    <source>
        <dbReference type="ARBA" id="ARBA00037922"/>
    </source>
</evidence>
<evidence type="ECO:0000256" key="4">
    <source>
        <dbReference type="ARBA" id="ARBA00022857"/>
    </source>
</evidence>
<comment type="caution">
    <text evidence="13">Lacks conserved residue(s) required for the propagation of feature annotation.</text>
</comment>
<evidence type="ECO:0000259" key="14">
    <source>
        <dbReference type="Pfam" id="PF01113"/>
    </source>
</evidence>
<organism evidence="16 17">
    <name type="scientific">Sulfobacillus benefaciens</name>
    <dbReference type="NCBI Taxonomy" id="453960"/>
    <lineage>
        <taxon>Bacteria</taxon>
        <taxon>Bacillati</taxon>
        <taxon>Bacillota</taxon>
        <taxon>Clostridia</taxon>
        <taxon>Eubacteriales</taxon>
        <taxon>Clostridiales Family XVII. Incertae Sedis</taxon>
        <taxon>Sulfobacillus</taxon>
    </lineage>
</organism>
<dbReference type="GO" id="GO:0019877">
    <property type="term" value="P:diaminopimelate biosynthetic process"/>
    <property type="evidence" value="ECO:0007669"/>
    <property type="project" value="UniProtKB-UniRule"/>
</dbReference>
<dbReference type="GO" id="GO:0005829">
    <property type="term" value="C:cytosol"/>
    <property type="evidence" value="ECO:0007669"/>
    <property type="project" value="TreeGrafter"/>
</dbReference>
<comment type="similarity">
    <text evidence="1 13">Belongs to the DapB family.</text>
</comment>
<dbReference type="PANTHER" id="PTHR20836">
    <property type="entry name" value="DIHYDRODIPICOLINATE REDUCTASE"/>
    <property type="match status" value="1"/>
</dbReference>
<dbReference type="NCBIfam" id="TIGR00036">
    <property type="entry name" value="dapB"/>
    <property type="match status" value="1"/>
</dbReference>
<comment type="pathway">
    <text evidence="9 13">Amino-acid biosynthesis; L-lysine biosynthesis via DAP pathway; (S)-tetrahydrodipicolinate from L-aspartate: step 4/4.</text>
</comment>
<evidence type="ECO:0000256" key="7">
    <source>
        <dbReference type="ARBA" id="ARBA00023027"/>
    </source>
</evidence>
<feature type="binding site" evidence="13">
    <location>
        <begin position="11"/>
        <end position="16"/>
    </location>
    <ligand>
        <name>NAD(+)</name>
        <dbReference type="ChEBI" id="CHEBI:57540"/>
    </ligand>
</feature>
<dbReference type="GO" id="GO:0050661">
    <property type="term" value="F:NADP binding"/>
    <property type="evidence" value="ECO:0007669"/>
    <property type="project" value="UniProtKB-UniRule"/>
</dbReference>
<evidence type="ECO:0000256" key="12">
    <source>
        <dbReference type="ARBA" id="ARBA00049396"/>
    </source>
</evidence>
<dbReference type="SUPFAM" id="SSF51735">
    <property type="entry name" value="NAD(P)-binding Rossmann-fold domains"/>
    <property type="match status" value="1"/>
</dbReference>
<dbReference type="AlphaFoldDB" id="A0A2T2XHQ1"/>
<dbReference type="GO" id="GO:0009089">
    <property type="term" value="P:lysine biosynthetic process via diaminopimelate"/>
    <property type="evidence" value="ECO:0007669"/>
    <property type="project" value="UniProtKB-UniRule"/>
</dbReference>
<dbReference type="InterPro" id="IPR023940">
    <property type="entry name" value="DHDPR_bac"/>
</dbReference>
<feature type="binding site" evidence="13">
    <location>
        <position position="39"/>
    </location>
    <ligand>
        <name>NADP(+)</name>
        <dbReference type="ChEBI" id="CHEBI:58349"/>
    </ligand>
</feature>
<feature type="domain" description="Dihydrodipicolinate reductase C-terminal" evidence="15">
    <location>
        <begin position="129"/>
        <end position="232"/>
    </location>
</feature>
<dbReference type="InterPro" id="IPR000846">
    <property type="entry name" value="DapB_N"/>
</dbReference>
<accession>A0A2T2XHQ1</accession>
<reference evidence="16 17" key="1">
    <citation type="journal article" date="2014" name="BMC Genomics">
        <title>Comparison of environmental and isolate Sulfobacillus genomes reveals diverse carbon, sulfur, nitrogen, and hydrogen metabolisms.</title>
        <authorList>
            <person name="Justice N.B."/>
            <person name="Norman A."/>
            <person name="Brown C.T."/>
            <person name="Singh A."/>
            <person name="Thomas B.C."/>
            <person name="Banfield J.F."/>
        </authorList>
    </citation>
    <scope>NUCLEOTIDE SEQUENCE [LARGE SCALE GENOMIC DNA]</scope>
    <source>
        <strain evidence="16">AMDSBA4</strain>
    </source>
</reference>
<dbReference type="Proteomes" id="UP000242972">
    <property type="component" value="Unassembled WGS sequence"/>
</dbReference>
<dbReference type="Gene3D" id="3.30.360.10">
    <property type="entry name" value="Dihydrodipicolinate Reductase, domain 2"/>
    <property type="match status" value="1"/>
</dbReference>
<dbReference type="HAMAP" id="MF_00102">
    <property type="entry name" value="DapB"/>
    <property type="match status" value="1"/>
</dbReference>
<evidence type="ECO:0000256" key="5">
    <source>
        <dbReference type="ARBA" id="ARBA00022915"/>
    </source>
</evidence>
<evidence type="ECO:0000256" key="10">
    <source>
        <dbReference type="ARBA" id="ARBA00038983"/>
    </source>
</evidence>
<dbReference type="GO" id="GO:0051287">
    <property type="term" value="F:NAD binding"/>
    <property type="evidence" value="ECO:0007669"/>
    <property type="project" value="UniProtKB-UniRule"/>
</dbReference>
<name>A0A2T2XHQ1_9FIRM</name>
<dbReference type="Pfam" id="PF05173">
    <property type="entry name" value="DapB_C"/>
    <property type="match status" value="1"/>
</dbReference>
<feature type="active site" description="Proton donor" evidence="13">
    <location>
        <position position="157"/>
    </location>
</feature>
<comment type="caution">
    <text evidence="13">Was originally thought to be a dihydrodipicolinate reductase (DHDPR), catalyzing the conversion of dihydrodipicolinate to tetrahydrodipicolinate. However, it was shown in E.coli that the substrate of the enzymatic reaction is not dihydrodipicolinate (DHDP) but in fact (2S,4S)-4-hydroxy-2,3,4,5-tetrahydrodipicolinic acid (HTPA), the product released by the DapA-catalyzed reaction.</text>
</comment>
<evidence type="ECO:0000256" key="13">
    <source>
        <dbReference type="HAMAP-Rule" id="MF_00102"/>
    </source>
</evidence>
<evidence type="ECO:0000256" key="6">
    <source>
        <dbReference type="ARBA" id="ARBA00023002"/>
    </source>
</evidence>
<keyword evidence="3 13" id="KW-0028">Amino-acid biosynthesis</keyword>
<comment type="caution">
    <text evidence="16">The sequence shown here is derived from an EMBL/GenBank/DDBJ whole genome shotgun (WGS) entry which is preliminary data.</text>
</comment>
<dbReference type="PANTHER" id="PTHR20836:SF0">
    <property type="entry name" value="4-HYDROXY-TETRAHYDRODIPICOLINATE REDUCTASE 1, CHLOROPLASTIC-RELATED"/>
    <property type="match status" value="1"/>
</dbReference>
<dbReference type="EC" id="1.17.1.8" evidence="10 13"/>
<dbReference type="Pfam" id="PF01113">
    <property type="entry name" value="DapB_N"/>
    <property type="match status" value="1"/>
</dbReference>
<evidence type="ECO:0000256" key="3">
    <source>
        <dbReference type="ARBA" id="ARBA00022605"/>
    </source>
</evidence>
<dbReference type="SUPFAM" id="SSF55347">
    <property type="entry name" value="Glyceraldehyde-3-phosphate dehydrogenase-like, C-terminal domain"/>
    <property type="match status" value="1"/>
</dbReference>
<dbReference type="CDD" id="cd02274">
    <property type="entry name" value="DHDPR_N"/>
    <property type="match status" value="1"/>
</dbReference>
<evidence type="ECO:0000256" key="2">
    <source>
        <dbReference type="ARBA" id="ARBA00022490"/>
    </source>
</evidence>
<evidence type="ECO:0000256" key="1">
    <source>
        <dbReference type="ARBA" id="ARBA00006642"/>
    </source>
</evidence>
<comment type="subcellular location">
    <subcellularLocation>
        <location evidence="13">Cytoplasm</location>
    </subcellularLocation>
</comment>
<keyword evidence="8 13" id="KW-0457">Lysine biosynthesis</keyword>
<keyword evidence="5 13" id="KW-0220">Diaminopimelate biosynthesis</keyword>
<sequence>MTGPIRVVLAGASGRTGREVGKAILESPDMELVGAIGHRQAGKSVDAIWPGVKSEIIITRELPLCDYPAILVDFTEPGSAFQRVLEAAAQGWHVVIGTTGFTADQIDMMARQVADHGVGGALIANFSLGAWLLERLVKEAAQYFTDAELVEAHHPHKRDRPSGTAKRIASTLASSWGKPDDEIPVHAMRLPGMVAHQAVIFGAPGQILTVRHDVHDRSAYTTGALQAIRHIDRFPGRLIQDLGELVEH</sequence>
<comment type="subunit">
    <text evidence="13">Homotetramer.</text>
</comment>
<evidence type="ECO:0000256" key="8">
    <source>
        <dbReference type="ARBA" id="ARBA00023154"/>
    </source>
</evidence>
<keyword evidence="7 13" id="KW-0520">NAD</keyword>
<dbReference type="InterPro" id="IPR036291">
    <property type="entry name" value="NAD(P)-bd_dom_sf"/>
</dbReference>
<keyword evidence="4 13" id="KW-0521">NADP</keyword>
<dbReference type="UniPathway" id="UPA00034">
    <property type="reaction ID" value="UER00018"/>
</dbReference>
<keyword evidence="6 13" id="KW-0560">Oxidoreductase</keyword>
<comment type="function">
    <text evidence="13">Catalyzes the conversion of 4-hydroxy-tetrahydrodipicolinate (HTPA) to tetrahydrodipicolinate.</text>
</comment>
<evidence type="ECO:0000313" key="17">
    <source>
        <dbReference type="Proteomes" id="UP000242972"/>
    </source>
</evidence>
<evidence type="ECO:0000313" key="16">
    <source>
        <dbReference type="EMBL" id="PSR34023.1"/>
    </source>
</evidence>
<comment type="catalytic activity">
    <reaction evidence="12 13">
        <text>(S)-2,3,4,5-tetrahydrodipicolinate + NAD(+) + H2O = (2S,4S)-4-hydroxy-2,3,4,5-tetrahydrodipicolinate + NADH + H(+)</text>
        <dbReference type="Rhea" id="RHEA:35323"/>
        <dbReference type="ChEBI" id="CHEBI:15377"/>
        <dbReference type="ChEBI" id="CHEBI:15378"/>
        <dbReference type="ChEBI" id="CHEBI:16845"/>
        <dbReference type="ChEBI" id="CHEBI:57540"/>
        <dbReference type="ChEBI" id="CHEBI:57945"/>
        <dbReference type="ChEBI" id="CHEBI:67139"/>
        <dbReference type="EC" id="1.17.1.8"/>
    </reaction>
</comment>
<feature type="binding site" evidence="13">
    <location>
        <begin position="163"/>
        <end position="164"/>
    </location>
    <ligand>
        <name>(S)-2,3,4,5-tetrahydrodipicolinate</name>
        <dbReference type="ChEBI" id="CHEBI:16845"/>
    </ligand>
</feature>
<evidence type="ECO:0000256" key="11">
    <source>
        <dbReference type="ARBA" id="ARBA00049080"/>
    </source>
</evidence>
<dbReference type="GO" id="GO:0008839">
    <property type="term" value="F:4-hydroxy-tetrahydrodipicolinate reductase"/>
    <property type="evidence" value="ECO:0007669"/>
    <property type="project" value="UniProtKB-UniRule"/>
</dbReference>
<dbReference type="InterPro" id="IPR022663">
    <property type="entry name" value="DapB_C"/>
</dbReference>